<name>A0AAD5LI05_PYTIN</name>
<comment type="caution">
    <text evidence="2">The sequence shown here is derived from an EMBL/GenBank/DDBJ whole genome shotgun (WGS) entry which is preliminary data.</text>
</comment>
<keyword evidence="1" id="KW-0812">Transmembrane</keyword>
<feature type="transmembrane region" description="Helical" evidence="1">
    <location>
        <begin position="366"/>
        <end position="390"/>
    </location>
</feature>
<feature type="transmembrane region" description="Helical" evidence="1">
    <location>
        <begin position="518"/>
        <end position="537"/>
    </location>
</feature>
<proteinExistence type="predicted"/>
<evidence type="ECO:0000256" key="1">
    <source>
        <dbReference type="SAM" id="Phobius"/>
    </source>
</evidence>
<gene>
    <name evidence="2" type="ORF">P43SY_006375</name>
</gene>
<reference evidence="2" key="1">
    <citation type="submission" date="2021-12" db="EMBL/GenBank/DDBJ databases">
        <title>Prjna785345.</title>
        <authorList>
            <person name="Rujirawat T."/>
            <person name="Krajaejun T."/>
        </authorList>
    </citation>
    <scope>NUCLEOTIDE SEQUENCE</scope>
    <source>
        <strain evidence="2">Pi057C3</strain>
    </source>
</reference>
<protein>
    <recommendedName>
        <fullName evidence="4">Transmembrane protein</fullName>
    </recommendedName>
</protein>
<keyword evidence="3" id="KW-1185">Reference proteome</keyword>
<feature type="transmembrane region" description="Helical" evidence="1">
    <location>
        <begin position="35"/>
        <end position="56"/>
    </location>
</feature>
<evidence type="ECO:0000313" key="2">
    <source>
        <dbReference type="EMBL" id="KAJ0401820.1"/>
    </source>
</evidence>
<feature type="transmembrane region" description="Helical" evidence="1">
    <location>
        <begin position="331"/>
        <end position="354"/>
    </location>
</feature>
<accession>A0AAD5LI05</accession>
<dbReference type="Proteomes" id="UP001209570">
    <property type="component" value="Unassembled WGS sequence"/>
</dbReference>
<evidence type="ECO:0008006" key="4">
    <source>
        <dbReference type="Google" id="ProtNLM"/>
    </source>
</evidence>
<sequence length="685" mass="76890">MAVEAASTAVKAKSHLSKHPNKLPVRQVLRLVRRVLIFLCALLYIGLAFSATRAAVDLMRGKRNPSRVLGIANYRSMTQQVGTTTISQSPLAQDFFRGDTTPVNSTVYLEPFRTSFTRCANISATLRGMYSDEFLRALYARVVADTAYHIAAIAPSAMELVAPMVDCSSGTIAGGFATSGKFFFLTRLRSNPKALRVVVLSLANQQYRIPSQQEYGPAAVASLHVVDDMRATHVDHYMIVSIGYPLAPFRFRVYDYVSTTASGEWRLQGVPAGDDELSKTLYTSSRSGLFIKSESEQSNVNSLIWAIETADPRAAIARWTWVSTPVLRDSWAWVHGLQFFLGGSVLANLVVLLVATYRNFRLGKLWIGDAFVSLSTSQMLNGMLVFVSWFMNEFWSLHEFCFHLGRDVSELETITIYEDHVRADLLTLYMSACGLIGTLLHERIDPLIAVACFFIGYEGRVAIIKLFPAVAREIKAYSFRAYMKGMQRPLAGQEEKQRRMSPMQLYTPVELDERSSRFVLACLFPVLLTLLLVILYATARKVYHRVFPTAAHVQKNTTGTATSESDETLLAQKRVYTIFELATGAELENRFGLVADYESCVFIKGMKYASADGIYSTGFLIANKKYLLQTRDFWSIVLMKLLRKRFKNIYVYEVDGSTVQQTARLVYPHTFTYADLFSLNVSILS</sequence>
<dbReference type="AlphaFoldDB" id="A0AAD5LI05"/>
<dbReference type="EMBL" id="JAKCXM010000117">
    <property type="protein sequence ID" value="KAJ0401820.1"/>
    <property type="molecule type" value="Genomic_DNA"/>
</dbReference>
<keyword evidence="1" id="KW-0472">Membrane</keyword>
<evidence type="ECO:0000313" key="3">
    <source>
        <dbReference type="Proteomes" id="UP001209570"/>
    </source>
</evidence>
<organism evidence="2 3">
    <name type="scientific">Pythium insidiosum</name>
    <name type="common">Pythiosis disease agent</name>
    <dbReference type="NCBI Taxonomy" id="114742"/>
    <lineage>
        <taxon>Eukaryota</taxon>
        <taxon>Sar</taxon>
        <taxon>Stramenopiles</taxon>
        <taxon>Oomycota</taxon>
        <taxon>Peronosporomycetes</taxon>
        <taxon>Pythiales</taxon>
        <taxon>Pythiaceae</taxon>
        <taxon>Pythium</taxon>
    </lineage>
</organism>
<keyword evidence="1" id="KW-1133">Transmembrane helix</keyword>